<accession>A0A0R1VF42</accession>
<dbReference type="Pfam" id="PF00251">
    <property type="entry name" value="Glyco_hydro_32N"/>
    <property type="match status" value="1"/>
</dbReference>
<evidence type="ECO:0000256" key="3">
    <source>
        <dbReference type="ARBA" id="ARBA00012758"/>
    </source>
</evidence>
<dbReference type="InterPro" id="IPR013189">
    <property type="entry name" value="Glyco_hydro_32_C"/>
</dbReference>
<dbReference type="UniPathway" id="UPA00238"/>
<dbReference type="Gene3D" id="2.60.120.560">
    <property type="entry name" value="Exo-inulinase, domain 1"/>
    <property type="match status" value="1"/>
</dbReference>
<dbReference type="Gene3D" id="2.115.10.20">
    <property type="entry name" value="Glycosyl hydrolase domain, family 43"/>
    <property type="match status" value="1"/>
</dbReference>
<evidence type="ECO:0000256" key="7">
    <source>
        <dbReference type="ARBA" id="ARBA00033367"/>
    </source>
</evidence>
<dbReference type="InterPro" id="IPR013320">
    <property type="entry name" value="ConA-like_dom_sf"/>
</dbReference>
<dbReference type="GO" id="GO:0004564">
    <property type="term" value="F:beta-fructofuranosidase activity"/>
    <property type="evidence" value="ECO:0007669"/>
    <property type="project" value="UniProtKB-EC"/>
</dbReference>
<gene>
    <name evidence="12" type="ORF">FC59_GL001017</name>
</gene>
<comment type="similarity">
    <text evidence="2 8">Belongs to the glycosyl hydrolase 32 family.</text>
</comment>
<keyword evidence="9" id="KW-0963">Cytoplasm</keyword>
<dbReference type="EC" id="3.2.1.26" evidence="3 8"/>
<reference evidence="12 13" key="1">
    <citation type="journal article" date="2015" name="Genome Announc.">
        <title>Expanding the biotechnology potential of lactobacilli through comparative genomics of 213 strains and associated genera.</title>
        <authorList>
            <person name="Sun Z."/>
            <person name="Harris H.M."/>
            <person name="McCann A."/>
            <person name="Guo C."/>
            <person name="Argimon S."/>
            <person name="Zhang W."/>
            <person name="Yang X."/>
            <person name="Jeffery I.B."/>
            <person name="Cooney J.C."/>
            <person name="Kagawa T.F."/>
            <person name="Liu W."/>
            <person name="Song Y."/>
            <person name="Salvetti E."/>
            <person name="Wrobel A."/>
            <person name="Rasinkangas P."/>
            <person name="Parkhill J."/>
            <person name="Rea M.C."/>
            <person name="O'Sullivan O."/>
            <person name="Ritari J."/>
            <person name="Douillard F.P."/>
            <person name="Paul Ross R."/>
            <person name="Yang R."/>
            <person name="Briner A.E."/>
            <person name="Felis G.E."/>
            <person name="de Vos W.M."/>
            <person name="Barrangou R."/>
            <person name="Klaenhammer T.R."/>
            <person name="Caufield P.W."/>
            <person name="Cui Y."/>
            <person name="Zhang H."/>
            <person name="O'Toole P.W."/>
        </authorList>
    </citation>
    <scope>NUCLEOTIDE SEQUENCE [LARGE SCALE GENOMIC DNA]</scope>
    <source>
        <strain evidence="12 13">DSM 16761</strain>
    </source>
</reference>
<dbReference type="eggNOG" id="COG1621">
    <property type="taxonomic scope" value="Bacteria"/>
</dbReference>
<dbReference type="InterPro" id="IPR006232">
    <property type="entry name" value="Suc6P_hydrolase"/>
</dbReference>
<comment type="subcellular location">
    <subcellularLocation>
        <location evidence="9">Cytoplasm</location>
    </subcellularLocation>
</comment>
<evidence type="ECO:0000256" key="5">
    <source>
        <dbReference type="ARBA" id="ARBA00022801"/>
    </source>
</evidence>
<keyword evidence="5 8" id="KW-0378">Hydrolase</keyword>
<dbReference type="AlphaFoldDB" id="A0A0R1VF42"/>
<dbReference type="EMBL" id="AZFU01000025">
    <property type="protein sequence ID" value="KRM03845.1"/>
    <property type="molecule type" value="Genomic_DNA"/>
</dbReference>
<proteinExistence type="inferred from homology"/>
<evidence type="ECO:0000259" key="11">
    <source>
        <dbReference type="Pfam" id="PF08244"/>
    </source>
</evidence>
<dbReference type="OrthoDB" id="9759709at2"/>
<dbReference type="InterPro" id="IPR001362">
    <property type="entry name" value="Glyco_hydro_32"/>
</dbReference>
<evidence type="ECO:0000256" key="2">
    <source>
        <dbReference type="ARBA" id="ARBA00009902"/>
    </source>
</evidence>
<evidence type="ECO:0000313" key="12">
    <source>
        <dbReference type="EMBL" id="KRM03845.1"/>
    </source>
</evidence>
<comment type="pathway">
    <text evidence="1 9">Glycan biosynthesis; sucrose metabolism.</text>
</comment>
<organism evidence="12 13">
    <name type="scientific">Lactobacillus kitasatonis DSM 16761 = JCM 1039</name>
    <dbReference type="NCBI Taxonomy" id="1423767"/>
    <lineage>
        <taxon>Bacteria</taxon>
        <taxon>Bacillati</taxon>
        <taxon>Bacillota</taxon>
        <taxon>Bacilli</taxon>
        <taxon>Lactobacillales</taxon>
        <taxon>Lactobacillaceae</taxon>
        <taxon>Lactobacillus</taxon>
    </lineage>
</organism>
<evidence type="ECO:0000256" key="6">
    <source>
        <dbReference type="ARBA" id="ARBA00023295"/>
    </source>
</evidence>
<dbReference type="CDD" id="cd18623">
    <property type="entry name" value="GH32_ScrB-like"/>
    <property type="match status" value="1"/>
</dbReference>
<dbReference type="SUPFAM" id="SSF49899">
    <property type="entry name" value="Concanavalin A-like lectins/glucanases"/>
    <property type="match status" value="1"/>
</dbReference>
<dbReference type="GO" id="GO:0005985">
    <property type="term" value="P:sucrose metabolic process"/>
    <property type="evidence" value="ECO:0007669"/>
    <property type="project" value="UniProtKB-UniPathway"/>
</dbReference>
<feature type="domain" description="Glycosyl hydrolase family 32 N-terminal" evidence="10">
    <location>
        <begin position="40"/>
        <end position="351"/>
    </location>
</feature>
<comment type="catalytic activity">
    <reaction evidence="8">
        <text>Hydrolysis of terminal non-reducing beta-D-fructofuranoside residues in beta-D-fructofuranosides.</text>
        <dbReference type="EC" id="3.2.1.26"/>
    </reaction>
</comment>
<evidence type="ECO:0000313" key="13">
    <source>
        <dbReference type="Proteomes" id="UP000051307"/>
    </source>
</evidence>
<dbReference type="NCBIfam" id="TIGR01322">
    <property type="entry name" value="scrB_fam"/>
    <property type="match status" value="1"/>
</dbReference>
<sequence length="508" mass="58656">MTNRRAEFINMVDHLTDVPQKIVQKEAQLASQSPYRQYYHIEGESGAIGDPNGFSYFNGKYHLFHQWSPLAFSQSPHYTQHGWKHLISKDLVHWENLGAGMESDTPLDRYGTYSGSAIPVEDKLFLMYTGNTWVNTQSEDDWHRVPFQVGAMMDKDNQVVKWTKPLMKGPLPGYTGHFRDPKIFKKDDTYYAVLGIQRENLTGTALLVKSKDLKNWKIVGEIKPTANQSLGYMWECPDYYEIGDNGILEFCPQGLKEKDNHFRNIYQNGYFIGKKLNLDTGEFDCQNFQELDKGFDFYAMQTMQSPDDRRILMAWMGISDIEYPTTKFHYNGSLIFPREITVKNNHIYQSPIREIKNIYSTNYTGKVTVKHCEKVNAGNVNARDIKIDVDCSSADYLILDLFADQKNTNHLRLIFNQKKNEFIVDRSHCGVSFAEAYGNTRFCSLDLSKKVKVRILQDISSAEIFLNDGKEVFSLRLFCPSEDHNIFLTSHNGTSVVDYDIHELQKIM</sequence>
<dbReference type="InterPro" id="IPR051214">
    <property type="entry name" value="GH32_Enzymes"/>
</dbReference>
<evidence type="ECO:0000256" key="4">
    <source>
        <dbReference type="ARBA" id="ARBA00019623"/>
    </source>
</evidence>
<keyword evidence="6 8" id="KW-0326">Glycosidase</keyword>
<evidence type="ECO:0000259" key="10">
    <source>
        <dbReference type="Pfam" id="PF00251"/>
    </source>
</evidence>
<evidence type="ECO:0000256" key="1">
    <source>
        <dbReference type="ARBA" id="ARBA00004914"/>
    </source>
</evidence>
<evidence type="ECO:0000256" key="9">
    <source>
        <dbReference type="RuleBase" id="RU365015"/>
    </source>
</evidence>
<protein>
    <recommendedName>
        <fullName evidence="4 8">Sucrose-6-phosphate hydrolase</fullName>
        <ecNumber evidence="3 8">3.2.1.26</ecNumber>
    </recommendedName>
    <alternativeName>
        <fullName evidence="7 9">Invertase</fullName>
    </alternativeName>
</protein>
<name>A0A0R1VF42_9LACO</name>
<comment type="caution">
    <text evidence="12">The sequence shown here is derived from an EMBL/GenBank/DDBJ whole genome shotgun (WGS) entry which is preliminary data.</text>
</comment>
<dbReference type="Proteomes" id="UP000051307">
    <property type="component" value="Unassembled WGS sequence"/>
</dbReference>
<dbReference type="GO" id="GO:0005737">
    <property type="term" value="C:cytoplasm"/>
    <property type="evidence" value="ECO:0007669"/>
    <property type="project" value="UniProtKB-SubCell"/>
</dbReference>
<dbReference type="PANTHER" id="PTHR43101">
    <property type="entry name" value="BETA-FRUCTOSIDASE"/>
    <property type="match status" value="1"/>
</dbReference>
<dbReference type="InterPro" id="IPR013148">
    <property type="entry name" value="Glyco_hydro_32_N"/>
</dbReference>
<dbReference type="PATRIC" id="fig|1423767.3.peg.1053"/>
<dbReference type="SUPFAM" id="SSF75005">
    <property type="entry name" value="Arabinanase/levansucrase/invertase"/>
    <property type="match status" value="1"/>
</dbReference>
<keyword evidence="9" id="KW-0119">Carbohydrate metabolism</keyword>
<dbReference type="PANTHER" id="PTHR43101:SF1">
    <property type="entry name" value="BETA-FRUCTOSIDASE"/>
    <property type="match status" value="1"/>
</dbReference>
<feature type="domain" description="Glycosyl hydrolase family 32 C-terminal" evidence="11">
    <location>
        <begin position="377"/>
        <end position="501"/>
    </location>
</feature>
<comment type="function">
    <text evidence="9">Enables the bacterium to metabolize sucrose as a sole carbon source.</text>
</comment>
<evidence type="ECO:0000256" key="8">
    <source>
        <dbReference type="RuleBase" id="RU362110"/>
    </source>
</evidence>
<dbReference type="InterPro" id="IPR023296">
    <property type="entry name" value="Glyco_hydro_beta-prop_sf"/>
</dbReference>
<dbReference type="RefSeq" id="WP_056938239.1">
    <property type="nucleotide sequence ID" value="NZ_AZFU01000025.1"/>
</dbReference>
<dbReference type="SMART" id="SM00640">
    <property type="entry name" value="Glyco_32"/>
    <property type="match status" value="1"/>
</dbReference>
<dbReference type="Pfam" id="PF08244">
    <property type="entry name" value="Glyco_hydro_32C"/>
    <property type="match status" value="1"/>
</dbReference>